<organism evidence="2 3">
    <name type="scientific">Methylobacterium nonmethylotrophicum</name>
    <dbReference type="NCBI Taxonomy" id="1141884"/>
    <lineage>
        <taxon>Bacteria</taxon>
        <taxon>Pseudomonadati</taxon>
        <taxon>Pseudomonadota</taxon>
        <taxon>Alphaproteobacteria</taxon>
        <taxon>Hyphomicrobiales</taxon>
        <taxon>Methylobacteriaceae</taxon>
        <taxon>Methylobacterium</taxon>
    </lineage>
</organism>
<proteinExistence type="predicted"/>
<evidence type="ECO:0000313" key="3">
    <source>
        <dbReference type="Proteomes" id="UP000297535"/>
    </source>
</evidence>
<keyword evidence="3" id="KW-1185">Reference proteome</keyword>
<feature type="transmembrane region" description="Helical" evidence="1">
    <location>
        <begin position="16"/>
        <end position="34"/>
    </location>
</feature>
<keyword evidence="1" id="KW-1133">Transmembrane helix</keyword>
<reference evidence="2 3" key="1">
    <citation type="submission" date="2019-04" db="EMBL/GenBank/DDBJ databases">
        <authorList>
            <person name="Feng G."/>
            <person name="Zhu H."/>
        </authorList>
    </citation>
    <scope>NUCLEOTIDE SEQUENCE [LARGE SCALE GENOMIC DNA]</scope>
    <source>
        <strain evidence="2 3">6HR-1</strain>
    </source>
</reference>
<sequence length="181" mass="19858">MASREQFNTSISQKRTGIIFAAAAIALIFCGFLLYIRPGATGPNSMVEGGVGEFSIYFALFVFAIYIAFLSKDLMNASYVVSVGDQGIFDRRISTDWIPWSAIHTVSIVNHSSQKSLLFEISESEDIAKNTMRLIINHNTISKNGTPHEFLVEAGTLKGGFTALHNAVTSFHQIPQDGRAH</sequence>
<feature type="transmembrane region" description="Helical" evidence="1">
    <location>
        <begin position="54"/>
        <end position="71"/>
    </location>
</feature>
<dbReference type="AlphaFoldDB" id="A0A4Z0NEZ9"/>
<dbReference type="EMBL" id="SRLB01000049">
    <property type="protein sequence ID" value="TGD93735.1"/>
    <property type="molecule type" value="Genomic_DNA"/>
</dbReference>
<protein>
    <submittedName>
        <fullName evidence="2">Uncharacterized protein</fullName>
    </submittedName>
</protein>
<evidence type="ECO:0000313" key="2">
    <source>
        <dbReference type="EMBL" id="TGD93735.1"/>
    </source>
</evidence>
<keyword evidence="1" id="KW-0472">Membrane</keyword>
<gene>
    <name evidence="2" type="ORF">EU555_33150</name>
</gene>
<dbReference type="RefSeq" id="WP_135419594.1">
    <property type="nucleotide sequence ID" value="NZ_SRLB01000049.1"/>
</dbReference>
<dbReference type="Proteomes" id="UP000297535">
    <property type="component" value="Unassembled WGS sequence"/>
</dbReference>
<dbReference type="OrthoDB" id="7992585at2"/>
<keyword evidence="1" id="KW-0812">Transmembrane</keyword>
<evidence type="ECO:0000256" key="1">
    <source>
        <dbReference type="SAM" id="Phobius"/>
    </source>
</evidence>
<comment type="caution">
    <text evidence="2">The sequence shown here is derived from an EMBL/GenBank/DDBJ whole genome shotgun (WGS) entry which is preliminary data.</text>
</comment>
<accession>A0A4Z0NEZ9</accession>
<name>A0A4Z0NEZ9_9HYPH</name>